<accession>A0A2P6MIJ9</accession>
<name>A0A2P6MIJ9_ALKUR</name>
<evidence type="ECO:0000313" key="2">
    <source>
        <dbReference type="Proteomes" id="UP000243650"/>
    </source>
</evidence>
<keyword evidence="2" id="KW-1185">Reference proteome</keyword>
<reference evidence="1 2" key="1">
    <citation type="submission" date="2018-03" db="EMBL/GenBank/DDBJ databases">
        <title>Bacillus urumqiensis sp. nov., a moderately haloalkaliphilic bacterium isolated from a salt lake.</title>
        <authorList>
            <person name="Zhao B."/>
            <person name="Liao Z."/>
        </authorList>
    </citation>
    <scope>NUCLEOTIDE SEQUENCE [LARGE SCALE GENOMIC DNA]</scope>
    <source>
        <strain evidence="1 2">BZ-SZ-XJ18</strain>
    </source>
</reference>
<dbReference type="EMBL" id="PVNS01000005">
    <property type="protein sequence ID" value="PRO66091.1"/>
    <property type="molecule type" value="Genomic_DNA"/>
</dbReference>
<organism evidence="1 2">
    <name type="scientific">Alkalicoccus urumqiensis</name>
    <name type="common">Bacillus urumqiensis</name>
    <dbReference type="NCBI Taxonomy" id="1548213"/>
    <lineage>
        <taxon>Bacteria</taxon>
        <taxon>Bacillati</taxon>
        <taxon>Bacillota</taxon>
        <taxon>Bacilli</taxon>
        <taxon>Bacillales</taxon>
        <taxon>Bacillaceae</taxon>
        <taxon>Alkalicoccus</taxon>
    </lineage>
</organism>
<gene>
    <name evidence="1" type="ORF">C6I21_07280</name>
</gene>
<dbReference type="Proteomes" id="UP000243650">
    <property type="component" value="Unassembled WGS sequence"/>
</dbReference>
<protein>
    <submittedName>
        <fullName evidence="1">Uncharacterized protein</fullName>
    </submittedName>
</protein>
<sequence>MDWNLVRRARFLVRQRPVVPIEADSVPLRGVPVPPEAIFGPIKLRVGPLFWGKLFQAEQYD</sequence>
<dbReference type="AlphaFoldDB" id="A0A2P6MIJ9"/>
<evidence type="ECO:0000313" key="1">
    <source>
        <dbReference type="EMBL" id="PRO66091.1"/>
    </source>
</evidence>
<comment type="caution">
    <text evidence="1">The sequence shown here is derived from an EMBL/GenBank/DDBJ whole genome shotgun (WGS) entry which is preliminary data.</text>
</comment>
<proteinExistence type="predicted"/>